<keyword evidence="1" id="KW-0812">Transmembrane</keyword>
<protein>
    <recommendedName>
        <fullName evidence="6">DUF983 domain-containing protein</fullName>
    </recommendedName>
</protein>
<evidence type="ECO:0000313" key="3">
    <source>
        <dbReference type="EMBL" id="VTZ49151.1"/>
    </source>
</evidence>
<dbReference type="KEGG" id="mtun:MTUNDRAET4_0544"/>
<evidence type="ECO:0008006" key="6">
    <source>
        <dbReference type="Google" id="ProtNLM"/>
    </source>
</evidence>
<keyword evidence="1" id="KW-1133">Transmembrane helix</keyword>
<dbReference type="OrthoDB" id="9799456at2"/>
<reference evidence="3 5" key="2">
    <citation type="submission" date="2019-05" db="EMBL/GenBank/DDBJ databases">
        <authorList>
            <person name="Farhan Ul Haque M."/>
        </authorList>
    </citation>
    <scope>NUCLEOTIDE SEQUENCE [LARGE SCALE GENOMIC DNA]</scope>
    <source>
        <strain evidence="3">2</strain>
    </source>
</reference>
<evidence type="ECO:0000313" key="4">
    <source>
        <dbReference type="Proteomes" id="UP000294360"/>
    </source>
</evidence>
<feature type="transmembrane region" description="Helical" evidence="1">
    <location>
        <begin position="83"/>
        <end position="102"/>
    </location>
</feature>
<organism evidence="2 4">
    <name type="scientific">Methylocella tundrae</name>
    <dbReference type="NCBI Taxonomy" id="227605"/>
    <lineage>
        <taxon>Bacteria</taxon>
        <taxon>Pseudomonadati</taxon>
        <taxon>Pseudomonadota</taxon>
        <taxon>Alphaproteobacteria</taxon>
        <taxon>Hyphomicrobiales</taxon>
        <taxon>Beijerinckiaceae</taxon>
        <taxon>Methylocella</taxon>
    </lineage>
</organism>
<dbReference type="Proteomes" id="UP000485880">
    <property type="component" value="Unassembled WGS sequence"/>
</dbReference>
<name>A0A4U8YW04_METTU</name>
<reference evidence="2 4" key="1">
    <citation type="submission" date="2019-03" db="EMBL/GenBank/DDBJ databases">
        <authorList>
            <person name="Kox A.R. M."/>
        </authorList>
    </citation>
    <scope>NUCLEOTIDE SEQUENCE [LARGE SCALE GENOMIC DNA]</scope>
    <source>
        <strain evidence="2">MTUNDRAET4 annotated genome</strain>
    </source>
</reference>
<dbReference type="InterPro" id="IPR009325">
    <property type="entry name" value="DUF983"/>
</dbReference>
<dbReference type="EMBL" id="CABFMQ020000046">
    <property type="protein sequence ID" value="VTZ49151.1"/>
    <property type="molecule type" value="Genomic_DNA"/>
</dbReference>
<feature type="transmembrane region" description="Helical" evidence="1">
    <location>
        <begin position="57"/>
        <end position="77"/>
    </location>
</feature>
<accession>A0A4U8YW04</accession>
<gene>
    <name evidence="3" type="ORF">MPC4_140050</name>
    <name evidence="2" type="ORF">MTUNDRAET4_0544</name>
</gene>
<dbReference type="EMBL" id="LR536450">
    <property type="protein sequence ID" value="VFU07437.1"/>
    <property type="molecule type" value="Genomic_DNA"/>
</dbReference>
<keyword evidence="5" id="KW-1185">Reference proteome</keyword>
<dbReference type="Pfam" id="PF06170">
    <property type="entry name" value="DUF983"/>
    <property type="match status" value="1"/>
</dbReference>
<dbReference type="Proteomes" id="UP000294360">
    <property type="component" value="Chromosome"/>
</dbReference>
<evidence type="ECO:0000256" key="1">
    <source>
        <dbReference type="SAM" id="Phobius"/>
    </source>
</evidence>
<evidence type="ECO:0000313" key="2">
    <source>
        <dbReference type="EMBL" id="VFU07437.1"/>
    </source>
</evidence>
<dbReference type="AlphaFoldDB" id="A0A4U8YW04"/>
<keyword evidence="1" id="KW-0472">Membrane</keyword>
<sequence>MTHEDGYLPPSPLAAGLKGRCPRCGKGALFKGFLTFAPKCDVCGLDFGFADSADGPAVFVSLIGGFIVLGIALWTELTFEPPMWVHLVVFLPLTLIVCIGLLRPLKGVLVAQQYRTKAEQGRFER</sequence>
<dbReference type="RefSeq" id="WP_134486575.1">
    <property type="nucleotide sequence ID" value="NZ_CABFMQ020000046.1"/>
</dbReference>
<evidence type="ECO:0000313" key="5">
    <source>
        <dbReference type="Proteomes" id="UP000485880"/>
    </source>
</evidence>
<proteinExistence type="predicted"/>